<dbReference type="AlphaFoldDB" id="A0A9J6FCL0"/>
<evidence type="ECO:0000313" key="2">
    <source>
        <dbReference type="EMBL" id="KAH9360009.1"/>
    </source>
</evidence>
<sequence>MKQVNFTLPVHERNLRNSSFDLSRPLNAGYAVRILRYHRLKVLQGKENRRPAKAPGLKPSTKKPSLEAMDTSEPSSTSITPKDRHKPLERTNSQELIKKAELPKVSPTGKGSGS</sequence>
<gene>
    <name evidence="2" type="ORF">HPB48_013639</name>
</gene>
<dbReference type="VEuPathDB" id="VectorBase:HLOH_048523"/>
<proteinExistence type="predicted"/>
<reference evidence="2 3" key="1">
    <citation type="journal article" date="2020" name="Cell">
        <title>Large-Scale Comparative Analyses of Tick Genomes Elucidate Their Genetic Diversity and Vector Capacities.</title>
        <authorList>
            <consortium name="Tick Genome and Microbiome Consortium (TIGMIC)"/>
            <person name="Jia N."/>
            <person name="Wang J."/>
            <person name="Shi W."/>
            <person name="Du L."/>
            <person name="Sun Y."/>
            <person name="Zhan W."/>
            <person name="Jiang J.F."/>
            <person name="Wang Q."/>
            <person name="Zhang B."/>
            <person name="Ji P."/>
            <person name="Bell-Sakyi L."/>
            <person name="Cui X.M."/>
            <person name="Yuan T.T."/>
            <person name="Jiang B.G."/>
            <person name="Yang W.F."/>
            <person name="Lam T.T."/>
            <person name="Chang Q.C."/>
            <person name="Ding S.J."/>
            <person name="Wang X.J."/>
            <person name="Zhu J.G."/>
            <person name="Ruan X.D."/>
            <person name="Zhao L."/>
            <person name="Wei J.T."/>
            <person name="Ye R.Z."/>
            <person name="Que T.C."/>
            <person name="Du C.H."/>
            <person name="Zhou Y.H."/>
            <person name="Cheng J.X."/>
            <person name="Dai P.F."/>
            <person name="Guo W.B."/>
            <person name="Han X.H."/>
            <person name="Huang E.J."/>
            <person name="Li L.F."/>
            <person name="Wei W."/>
            <person name="Gao Y.C."/>
            <person name="Liu J.Z."/>
            <person name="Shao H.Z."/>
            <person name="Wang X."/>
            <person name="Wang C.C."/>
            <person name="Yang T.C."/>
            <person name="Huo Q.B."/>
            <person name="Li W."/>
            <person name="Chen H.Y."/>
            <person name="Chen S.E."/>
            <person name="Zhou L.G."/>
            <person name="Ni X.B."/>
            <person name="Tian J.H."/>
            <person name="Sheng Y."/>
            <person name="Liu T."/>
            <person name="Pan Y.S."/>
            <person name="Xia L.Y."/>
            <person name="Li J."/>
            <person name="Zhao F."/>
            <person name="Cao W.C."/>
        </authorList>
    </citation>
    <scope>NUCLEOTIDE SEQUENCE [LARGE SCALE GENOMIC DNA]</scope>
    <source>
        <strain evidence="2">HaeL-2018</strain>
    </source>
</reference>
<keyword evidence="3" id="KW-1185">Reference proteome</keyword>
<evidence type="ECO:0000256" key="1">
    <source>
        <dbReference type="SAM" id="MobiDB-lite"/>
    </source>
</evidence>
<dbReference type="Proteomes" id="UP000821853">
    <property type="component" value="Chromosome 1"/>
</dbReference>
<name>A0A9J6FCL0_HAELO</name>
<organism evidence="2 3">
    <name type="scientific">Haemaphysalis longicornis</name>
    <name type="common">Bush tick</name>
    <dbReference type="NCBI Taxonomy" id="44386"/>
    <lineage>
        <taxon>Eukaryota</taxon>
        <taxon>Metazoa</taxon>
        <taxon>Ecdysozoa</taxon>
        <taxon>Arthropoda</taxon>
        <taxon>Chelicerata</taxon>
        <taxon>Arachnida</taxon>
        <taxon>Acari</taxon>
        <taxon>Parasitiformes</taxon>
        <taxon>Ixodida</taxon>
        <taxon>Ixodoidea</taxon>
        <taxon>Ixodidae</taxon>
        <taxon>Haemaphysalinae</taxon>
        <taxon>Haemaphysalis</taxon>
    </lineage>
</organism>
<accession>A0A9J6FCL0</accession>
<dbReference type="EMBL" id="JABSTR010000001">
    <property type="protein sequence ID" value="KAH9360009.1"/>
    <property type="molecule type" value="Genomic_DNA"/>
</dbReference>
<evidence type="ECO:0000313" key="3">
    <source>
        <dbReference type="Proteomes" id="UP000821853"/>
    </source>
</evidence>
<comment type="caution">
    <text evidence="2">The sequence shown here is derived from an EMBL/GenBank/DDBJ whole genome shotgun (WGS) entry which is preliminary data.</text>
</comment>
<feature type="region of interest" description="Disordered" evidence="1">
    <location>
        <begin position="45"/>
        <end position="114"/>
    </location>
</feature>
<protein>
    <submittedName>
        <fullName evidence="2">Uncharacterized protein</fullName>
    </submittedName>
</protein>